<reference evidence="6 8" key="2">
    <citation type="submission" date="2018-06" db="EMBL/GenBank/DDBJ databases">
        <title>Freshwater and sediment microbial communities from various areas in North America, analyzing microbe dynamics in response to fracking.</title>
        <authorList>
            <person name="Lamendella R."/>
        </authorList>
    </citation>
    <scope>NUCLEOTIDE SEQUENCE [LARGE SCALE GENOMIC DNA]</scope>
    <source>
        <strain evidence="6 8">99A</strain>
    </source>
</reference>
<sequence length="248" mass="28408">MATKHVAHWLGSPVNQLPLRAQHACNSFFTVIEHGNDVSVLSEPNIHYAVFFLHRDKCQELLLTALRICANLNKYLVVIHEGNFLNSINRNEAIFGIIDISKEDPHIAASLISEKLNLSFSSGRRSLDPRLQHTPPHPHTMSKEMLDILRHIDLNLTQEIREEDVASYCHYSISYFSKLFKRMVGVSFRDYICSKRITLAKRLLLEEPNAKIAFVAYQCGYHDVSYFSRIFKKKTGISPGVFRQINAP</sequence>
<accession>A0A2J8I2U7</accession>
<evidence type="ECO:0000313" key="7">
    <source>
        <dbReference type="Proteomes" id="UP000236449"/>
    </source>
</evidence>
<keyword evidence="1" id="KW-0805">Transcription regulation</keyword>
<dbReference type="GO" id="GO:0043565">
    <property type="term" value="F:sequence-specific DNA binding"/>
    <property type="evidence" value="ECO:0007669"/>
    <property type="project" value="InterPro"/>
</dbReference>
<reference evidence="5 7" key="1">
    <citation type="submission" date="2018-01" db="EMBL/GenBank/DDBJ databases">
        <title>Draft genome sequences of six Vibrio diazotrophicus strains isolated from deep-sea sediments of the Baltic Sea.</title>
        <authorList>
            <person name="Castillo D."/>
            <person name="Vandieken V."/>
            <person name="Chiang O."/>
            <person name="Middelboe M."/>
        </authorList>
    </citation>
    <scope>NUCLEOTIDE SEQUENCE [LARGE SCALE GENOMIC DNA]</scope>
    <source>
        <strain evidence="5 7">60.27F</strain>
    </source>
</reference>
<dbReference type="InterPro" id="IPR018062">
    <property type="entry name" value="HTH_AraC-typ_CS"/>
</dbReference>
<proteinExistence type="predicted"/>
<dbReference type="EMBL" id="QLTR01000005">
    <property type="protein sequence ID" value="RAS66594.1"/>
    <property type="molecule type" value="Genomic_DNA"/>
</dbReference>
<dbReference type="InterPro" id="IPR009057">
    <property type="entry name" value="Homeodomain-like_sf"/>
</dbReference>
<dbReference type="Proteomes" id="UP000236449">
    <property type="component" value="Unassembled WGS sequence"/>
</dbReference>
<feature type="domain" description="HTH araC/xylS-type" evidence="4">
    <location>
        <begin position="146"/>
        <end position="245"/>
    </location>
</feature>
<evidence type="ECO:0000313" key="5">
    <source>
        <dbReference type="EMBL" id="PNI04862.1"/>
    </source>
</evidence>
<name>A0A2J8I2U7_VIBDI</name>
<dbReference type="SUPFAM" id="SSF46689">
    <property type="entry name" value="Homeodomain-like"/>
    <property type="match status" value="2"/>
</dbReference>
<dbReference type="PROSITE" id="PS01124">
    <property type="entry name" value="HTH_ARAC_FAMILY_2"/>
    <property type="match status" value="1"/>
</dbReference>
<evidence type="ECO:0000256" key="3">
    <source>
        <dbReference type="ARBA" id="ARBA00023163"/>
    </source>
</evidence>
<evidence type="ECO:0000259" key="4">
    <source>
        <dbReference type="PROSITE" id="PS01124"/>
    </source>
</evidence>
<dbReference type="SMART" id="SM00342">
    <property type="entry name" value="HTH_ARAC"/>
    <property type="match status" value="1"/>
</dbReference>
<protein>
    <submittedName>
        <fullName evidence="5">AraC family transcriptional regulator</fullName>
    </submittedName>
</protein>
<dbReference type="PANTHER" id="PTHR43280">
    <property type="entry name" value="ARAC-FAMILY TRANSCRIPTIONAL REGULATOR"/>
    <property type="match status" value="1"/>
</dbReference>
<organism evidence="5 7">
    <name type="scientific">Vibrio diazotrophicus</name>
    <dbReference type="NCBI Taxonomy" id="685"/>
    <lineage>
        <taxon>Bacteria</taxon>
        <taxon>Pseudomonadati</taxon>
        <taxon>Pseudomonadota</taxon>
        <taxon>Gammaproteobacteria</taxon>
        <taxon>Vibrionales</taxon>
        <taxon>Vibrionaceae</taxon>
        <taxon>Vibrio</taxon>
    </lineage>
</organism>
<evidence type="ECO:0000256" key="2">
    <source>
        <dbReference type="ARBA" id="ARBA00023125"/>
    </source>
</evidence>
<dbReference type="PROSITE" id="PS00041">
    <property type="entry name" value="HTH_ARAC_FAMILY_1"/>
    <property type="match status" value="1"/>
</dbReference>
<keyword evidence="3" id="KW-0804">Transcription</keyword>
<dbReference type="Proteomes" id="UP000248729">
    <property type="component" value="Unassembled WGS sequence"/>
</dbReference>
<dbReference type="AlphaFoldDB" id="A0A2J8I2U7"/>
<dbReference type="RefSeq" id="WP_102963256.1">
    <property type="nucleotide sequence ID" value="NZ_JBJKCE010000001.1"/>
</dbReference>
<evidence type="ECO:0000313" key="6">
    <source>
        <dbReference type="EMBL" id="RAS66594.1"/>
    </source>
</evidence>
<comment type="caution">
    <text evidence="5">The sequence shown here is derived from an EMBL/GenBank/DDBJ whole genome shotgun (WGS) entry which is preliminary data.</text>
</comment>
<gene>
    <name evidence="5" type="ORF">C1N32_11040</name>
    <name evidence="6" type="ORF">DET48_105149</name>
</gene>
<dbReference type="Pfam" id="PF12833">
    <property type="entry name" value="HTH_18"/>
    <property type="match status" value="1"/>
</dbReference>
<evidence type="ECO:0000313" key="8">
    <source>
        <dbReference type="Proteomes" id="UP000248729"/>
    </source>
</evidence>
<dbReference type="OrthoDB" id="5818519at2"/>
<evidence type="ECO:0000256" key="1">
    <source>
        <dbReference type="ARBA" id="ARBA00023015"/>
    </source>
</evidence>
<dbReference type="GO" id="GO:0003700">
    <property type="term" value="F:DNA-binding transcription factor activity"/>
    <property type="evidence" value="ECO:0007669"/>
    <property type="project" value="InterPro"/>
</dbReference>
<dbReference type="EMBL" id="POSK01000006">
    <property type="protein sequence ID" value="PNI04862.1"/>
    <property type="molecule type" value="Genomic_DNA"/>
</dbReference>
<keyword evidence="2" id="KW-0238">DNA-binding</keyword>
<dbReference type="PRINTS" id="PR00032">
    <property type="entry name" value="HTHARAC"/>
</dbReference>
<dbReference type="PANTHER" id="PTHR43280:SF28">
    <property type="entry name" value="HTH-TYPE TRANSCRIPTIONAL ACTIVATOR RHAS"/>
    <property type="match status" value="1"/>
</dbReference>
<dbReference type="InterPro" id="IPR020449">
    <property type="entry name" value="Tscrpt_reg_AraC-type_HTH"/>
</dbReference>
<dbReference type="Gene3D" id="1.10.10.60">
    <property type="entry name" value="Homeodomain-like"/>
    <property type="match status" value="2"/>
</dbReference>
<dbReference type="InterPro" id="IPR018060">
    <property type="entry name" value="HTH_AraC"/>
</dbReference>